<name>A0A368GVM9_ANCCA</name>
<evidence type="ECO:0000313" key="3">
    <source>
        <dbReference type="EMBL" id="RCN48411.1"/>
    </source>
</evidence>
<dbReference type="EMBL" id="JOJR01000047">
    <property type="protein sequence ID" value="RCN48411.1"/>
    <property type="molecule type" value="Genomic_DNA"/>
</dbReference>
<feature type="compositionally biased region" description="Basic and acidic residues" evidence="1">
    <location>
        <begin position="51"/>
        <end position="84"/>
    </location>
</feature>
<dbReference type="AlphaFoldDB" id="A0A368GVM9"/>
<reference evidence="3 4" key="1">
    <citation type="submission" date="2014-10" db="EMBL/GenBank/DDBJ databases">
        <title>Draft genome of the hookworm Ancylostoma caninum.</title>
        <authorList>
            <person name="Mitreva M."/>
        </authorList>
    </citation>
    <scope>NUCLEOTIDE SEQUENCE [LARGE SCALE GENOMIC DNA]</scope>
    <source>
        <strain evidence="3 4">Baltimore</strain>
    </source>
</reference>
<dbReference type="STRING" id="29170.A0A368GVM9"/>
<feature type="compositionally biased region" description="Basic and acidic residues" evidence="1">
    <location>
        <begin position="92"/>
        <end position="106"/>
    </location>
</feature>
<feature type="region of interest" description="Disordered" evidence="1">
    <location>
        <begin position="47"/>
        <end position="190"/>
    </location>
</feature>
<feature type="compositionally biased region" description="Polar residues" evidence="1">
    <location>
        <begin position="149"/>
        <end position="160"/>
    </location>
</feature>
<protein>
    <recommendedName>
        <fullName evidence="2">HDAg domain-containing protein</fullName>
    </recommendedName>
</protein>
<accession>A0A368GVM9</accession>
<keyword evidence="4" id="KW-1185">Reference proteome</keyword>
<dbReference type="Proteomes" id="UP000252519">
    <property type="component" value="Unassembled WGS sequence"/>
</dbReference>
<sequence>MKGIPTQNTCKLNSGFTYEPKKFQRQLSKREGGAKLLDICELPQSLKKRRQQEMIEERKRKQEEKEIAKKKALEDKREREEAKRAAQQKLQESSKKPVEKKPRIENVRNPSISEESDKDNNSTAPSMSDYQTSEPSVSSNPSYPERMETQQPLLESQQEMPPQHDNYMNREPMDRVPHQSQPHPRIMQNNPHPPHQQYMAHPVQHPSMVHRAPHPGYGANQIWVSTPVRDQRTPAQRAREAAIMNQCNEMLRNANSLDENGRQLVVAFMTGNKCNPRPELGHIITMKLSETIEDGLADNQMCKMKVETFFQMDYQSGEWKRLRKCRLLQPHELNNAGEQYMFVPPEDYHSQAQQQPT</sequence>
<evidence type="ECO:0000259" key="2">
    <source>
        <dbReference type="PROSITE" id="PS51838"/>
    </source>
</evidence>
<organism evidence="3 4">
    <name type="scientific">Ancylostoma caninum</name>
    <name type="common">Dog hookworm</name>
    <dbReference type="NCBI Taxonomy" id="29170"/>
    <lineage>
        <taxon>Eukaryota</taxon>
        <taxon>Metazoa</taxon>
        <taxon>Ecdysozoa</taxon>
        <taxon>Nematoda</taxon>
        <taxon>Chromadorea</taxon>
        <taxon>Rhabditida</taxon>
        <taxon>Rhabditina</taxon>
        <taxon>Rhabditomorpha</taxon>
        <taxon>Strongyloidea</taxon>
        <taxon>Ancylostomatidae</taxon>
        <taxon>Ancylostomatinae</taxon>
        <taxon>Ancylostoma</taxon>
    </lineage>
</organism>
<dbReference type="OrthoDB" id="2135488at2759"/>
<dbReference type="PROSITE" id="PS51838">
    <property type="entry name" value="HDAG"/>
    <property type="match status" value="1"/>
</dbReference>
<comment type="caution">
    <text evidence="3">The sequence shown here is derived from an EMBL/GenBank/DDBJ whole genome shotgun (WGS) entry which is preliminary data.</text>
</comment>
<feature type="compositionally biased region" description="Polar residues" evidence="1">
    <location>
        <begin position="121"/>
        <end position="142"/>
    </location>
</feature>
<proteinExistence type="predicted"/>
<feature type="compositionally biased region" description="Basic and acidic residues" evidence="1">
    <location>
        <begin position="167"/>
        <end position="177"/>
    </location>
</feature>
<dbReference type="InterPro" id="IPR037517">
    <property type="entry name" value="HDAG_dom"/>
</dbReference>
<gene>
    <name evidence="3" type="ORF">ANCCAN_05559</name>
</gene>
<evidence type="ECO:0000256" key="1">
    <source>
        <dbReference type="SAM" id="MobiDB-lite"/>
    </source>
</evidence>
<feature type="compositionally biased region" description="Polar residues" evidence="1">
    <location>
        <begin position="178"/>
        <end position="190"/>
    </location>
</feature>
<feature type="domain" description="HDAg" evidence="2">
    <location>
        <begin position="1"/>
        <end position="37"/>
    </location>
</feature>
<evidence type="ECO:0000313" key="4">
    <source>
        <dbReference type="Proteomes" id="UP000252519"/>
    </source>
</evidence>